<keyword evidence="2" id="KW-1185">Reference proteome</keyword>
<comment type="caution">
    <text evidence="1">The sequence shown here is derived from an EMBL/GenBank/DDBJ whole genome shotgun (WGS) entry which is preliminary data.</text>
</comment>
<gene>
    <name evidence="1" type="ORF">C7M84_014878</name>
</gene>
<sequence length="372" mass="41588">MLIYPRISLTISARPAFTLFTPFLHFTSNSLTISASISPFSFLISTAIHSFHFIRPPFPFHHILRLPLYPNSLTHSSRISLILLSLSTQNSTHSNSSRTFHSSFSPLSPKFTHSSHNFFHSSSSLLTKPSLIHLVISLILLPSLPKTHFNHLNFHVILLLPLFPKFTQFISLSSRSFPPSSPQTHSTSSHISHSSLSSPSLPQTHFSLISISLNPFLPHLSPNSLSSKESHFFNSSLSLPLQTHALTHIFSHPSLPLFPNSLFTLTFHLPSFSPSSTQTPLISHFLHPSPPLYPNSLIHLTILTQSFFPSPYHIHSSFFFPLYPKFPHSSTLSTQFFHTSSTKHNSPSFPPSSTQIHYNGFQPVIHSLVSSG</sequence>
<protein>
    <submittedName>
        <fullName evidence="1">Uncharacterized protein</fullName>
    </submittedName>
</protein>
<dbReference type="Proteomes" id="UP000283509">
    <property type="component" value="Unassembled WGS sequence"/>
</dbReference>
<proteinExistence type="predicted"/>
<evidence type="ECO:0000313" key="1">
    <source>
        <dbReference type="EMBL" id="ROT67063.1"/>
    </source>
</evidence>
<organism evidence="1 2">
    <name type="scientific">Penaeus vannamei</name>
    <name type="common">Whiteleg shrimp</name>
    <name type="synonym">Litopenaeus vannamei</name>
    <dbReference type="NCBI Taxonomy" id="6689"/>
    <lineage>
        <taxon>Eukaryota</taxon>
        <taxon>Metazoa</taxon>
        <taxon>Ecdysozoa</taxon>
        <taxon>Arthropoda</taxon>
        <taxon>Crustacea</taxon>
        <taxon>Multicrustacea</taxon>
        <taxon>Malacostraca</taxon>
        <taxon>Eumalacostraca</taxon>
        <taxon>Eucarida</taxon>
        <taxon>Decapoda</taxon>
        <taxon>Dendrobranchiata</taxon>
        <taxon>Penaeoidea</taxon>
        <taxon>Penaeidae</taxon>
        <taxon>Penaeus</taxon>
    </lineage>
</organism>
<name>A0A423SS92_PENVA</name>
<evidence type="ECO:0000313" key="2">
    <source>
        <dbReference type="Proteomes" id="UP000283509"/>
    </source>
</evidence>
<reference evidence="1 2" key="1">
    <citation type="submission" date="2018-04" db="EMBL/GenBank/DDBJ databases">
        <authorList>
            <person name="Zhang X."/>
            <person name="Yuan J."/>
            <person name="Li F."/>
            <person name="Xiang J."/>
        </authorList>
    </citation>
    <scope>NUCLEOTIDE SEQUENCE [LARGE SCALE GENOMIC DNA]</scope>
    <source>
        <tissue evidence="1">Muscle</tissue>
    </source>
</reference>
<dbReference type="AlphaFoldDB" id="A0A423SS92"/>
<dbReference type="EMBL" id="QCYY01002856">
    <property type="protein sequence ID" value="ROT67063.1"/>
    <property type="molecule type" value="Genomic_DNA"/>
</dbReference>
<accession>A0A423SS92</accession>
<reference evidence="1 2" key="2">
    <citation type="submission" date="2019-01" db="EMBL/GenBank/DDBJ databases">
        <title>The decoding of complex shrimp genome reveals the adaptation for benthos swimmer, frequently molting mechanism and breeding impact on genome.</title>
        <authorList>
            <person name="Sun Y."/>
            <person name="Gao Y."/>
            <person name="Yu Y."/>
        </authorList>
    </citation>
    <scope>NUCLEOTIDE SEQUENCE [LARGE SCALE GENOMIC DNA]</scope>
    <source>
        <tissue evidence="1">Muscle</tissue>
    </source>
</reference>